<name>A0A834W983_9FABA</name>
<comment type="caution">
    <text evidence="2">The sequence shown here is derived from an EMBL/GenBank/DDBJ whole genome shotgun (WGS) entry which is preliminary data.</text>
</comment>
<organism evidence="2 3">
    <name type="scientific">Senna tora</name>
    <dbReference type="NCBI Taxonomy" id="362788"/>
    <lineage>
        <taxon>Eukaryota</taxon>
        <taxon>Viridiplantae</taxon>
        <taxon>Streptophyta</taxon>
        <taxon>Embryophyta</taxon>
        <taxon>Tracheophyta</taxon>
        <taxon>Spermatophyta</taxon>
        <taxon>Magnoliopsida</taxon>
        <taxon>eudicotyledons</taxon>
        <taxon>Gunneridae</taxon>
        <taxon>Pentapetalae</taxon>
        <taxon>rosids</taxon>
        <taxon>fabids</taxon>
        <taxon>Fabales</taxon>
        <taxon>Fabaceae</taxon>
        <taxon>Caesalpinioideae</taxon>
        <taxon>Cassia clade</taxon>
        <taxon>Senna</taxon>
    </lineage>
</organism>
<feature type="compositionally biased region" description="Low complexity" evidence="1">
    <location>
        <begin position="40"/>
        <end position="60"/>
    </location>
</feature>
<dbReference type="AlphaFoldDB" id="A0A834W983"/>
<proteinExistence type="predicted"/>
<sequence length="174" mass="18007">MGASATNSYGAIAVDALYVMNRSTGSKNWLSHSESLSLSVNSSSLGGPPPSQTSGTPFGYDGAGGGHAGRGASCLENNNTKWGGHVYAWFTLSEPWSYRSKGGGKSSQKKYGGSGGGRVKLLVKDTLYLDGSVTAEGGDRGSEGGGFACVGLNCAVEYMESYLCTEVVNFYVVQ</sequence>
<accession>A0A834W983</accession>
<dbReference type="PANTHER" id="PTHR31513:SF2">
    <property type="entry name" value="MRAZ"/>
    <property type="match status" value="1"/>
</dbReference>
<dbReference type="Proteomes" id="UP000634136">
    <property type="component" value="Unassembled WGS sequence"/>
</dbReference>
<evidence type="ECO:0000313" key="3">
    <source>
        <dbReference type="Proteomes" id="UP000634136"/>
    </source>
</evidence>
<keyword evidence="3" id="KW-1185">Reference proteome</keyword>
<evidence type="ECO:0000256" key="1">
    <source>
        <dbReference type="SAM" id="MobiDB-lite"/>
    </source>
</evidence>
<evidence type="ECO:0000313" key="2">
    <source>
        <dbReference type="EMBL" id="KAF7810276.1"/>
    </source>
</evidence>
<protein>
    <submittedName>
        <fullName evidence="2">Putative tyrosine-protein kinase ephrin type A/B receptor</fullName>
    </submittedName>
</protein>
<keyword evidence="2" id="KW-0675">Receptor</keyword>
<keyword evidence="2" id="KW-0808">Transferase</keyword>
<feature type="region of interest" description="Disordered" evidence="1">
    <location>
        <begin position="40"/>
        <end position="62"/>
    </location>
</feature>
<gene>
    <name evidence="2" type="ORF">G2W53_037019</name>
</gene>
<dbReference type="EMBL" id="JAAIUW010000011">
    <property type="protein sequence ID" value="KAF7810276.1"/>
    <property type="molecule type" value="Genomic_DNA"/>
</dbReference>
<reference evidence="2" key="1">
    <citation type="submission" date="2020-09" db="EMBL/GenBank/DDBJ databases">
        <title>Genome-Enabled Discovery of Anthraquinone Biosynthesis in Senna tora.</title>
        <authorList>
            <person name="Kang S.-H."/>
            <person name="Pandey R.P."/>
            <person name="Lee C.-M."/>
            <person name="Sim J.-S."/>
            <person name="Jeong J.-T."/>
            <person name="Choi B.-S."/>
            <person name="Jung M."/>
            <person name="Ginzburg D."/>
            <person name="Zhao K."/>
            <person name="Won S.Y."/>
            <person name="Oh T.-J."/>
            <person name="Yu Y."/>
            <person name="Kim N.-H."/>
            <person name="Lee O.R."/>
            <person name="Lee T.-H."/>
            <person name="Bashyal P."/>
            <person name="Kim T.-S."/>
            <person name="Lee W.-H."/>
            <person name="Kawkins C."/>
            <person name="Kim C.-K."/>
            <person name="Kim J.S."/>
            <person name="Ahn B.O."/>
            <person name="Rhee S.Y."/>
            <person name="Sohng J.K."/>
        </authorList>
    </citation>
    <scope>NUCLEOTIDE SEQUENCE</scope>
    <source>
        <tissue evidence="2">Leaf</tissue>
    </source>
</reference>
<keyword evidence="2" id="KW-0418">Kinase</keyword>
<dbReference type="PANTHER" id="PTHR31513">
    <property type="entry name" value="EPHRIN TYPE-B RECEPTOR"/>
    <property type="match status" value="1"/>
</dbReference>
<dbReference type="GO" id="GO:0016301">
    <property type="term" value="F:kinase activity"/>
    <property type="evidence" value="ECO:0007669"/>
    <property type="project" value="UniProtKB-KW"/>
</dbReference>